<dbReference type="PANTHER" id="PTHR12952:SF0">
    <property type="entry name" value="PROTEIN SYS1 HOMOLOG"/>
    <property type="match status" value="1"/>
</dbReference>
<keyword evidence="3" id="KW-0813">Transport</keyword>
<keyword evidence="11" id="KW-1185">Reference proteome</keyword>
<dbReference type="PANTHER" id="PTHR12952">
    <property type="entry name" value="SYS1"/>
    <property type="match status" value="1"/>
</dbReference>
<dbReference type="AlphaFoldDB" id="A0A3S4QPT6"/>
<dbReference type="Proteomes" id="UP000285301">
    <property type="component" value="Unassembled WGS sequence"/>
</dbReference>
<protein>
    <submittedName>
        <fullName evidence="10">Protein SYS1-like protein</fullName>
    </submittedName>
</protein>
<evidence type="ECO:0000256" key="1">
    <source>
        <dbReference type="ARBA" id="ARBA00004653"/>
    </source>
</evidence>
<comment type="subcellular location">
    <subcellularLocation>
        <location evidence="1">Golgi apparatus membrane</location>
        <topology evidence="1">Multi-pass membrane protein</topology>
    </subcellularLocation>
</comment>
<dbReference type="Pfam" id="PF09801">
    <property type="entry name" value="SYS1"/>
    <property type="match status" value="1"/>
</dbReference>
<sequence>MASTTTGQFRHSFWDPILIIAQIFTIQSLFYTSLCFLIVIICALTQYTPSLLYVFGYRVINVTTVFGFFLAFVHLLNTLCGAIYLWFFVQRAKSCLDFSVTTYTFHFIFSTMYNGHFPNTYSWWIVNIICLASMCICGEFLCVRSETKAIPLSQKSDV</sequence>
<dbReference type="GO" id="GO:0005829">
    <property type="term" value="C:cytosol"/>
    <property type="evidence" value="ECO:0007669"/>
    <property type="project" value="GOC"/>
</dbReference>
<evidence type="ECO:0000313" key="11">
    <source>
        <dbReference type="Proteomes" id="UP000285301"/>
    </source>
</evidence>
<evidence type="ECO:0000256" key="8">
    <source>
        <dbReference type="ARBA" id="ARBA00023136"/>
    </source>
</evidence>
<keyword evidence="4 9" id="KW-0812">Transmembrane</keyword>
<evidence type="ECO:0000256" key="9">
    <source>
        <dbReference type="SAM" id="Phobius"/>
    </source>
</evidence>
<organism evidence="10 11">
    <name type="scientific">Dinothrombium tinctorium</name>
    <dbReference type="NCBI Taxonomy" id="1965070"/>
    <lineage>
        <taxon>Eukaryota</taxon>
        <taxon>Metazoa</taxon>
        <taxon>Ecdysozoa</taxon>
        <taxon>Arthropoda</taxon>
        <taxon>Chelicerata</taxon>
        <taxon>Arachnida</taxon>
        <taxon>Acari</taxon>
        <taxon>Acariformes</taxon>
        <taxon>Trombidiformes</taxon>
        <taxon>Prostigmata</taxon>
        <taxon>Anystina</taxon>
        <taxon>Parasitengona</taxon>
        <taxon>Trombidioidea</taxon>
        <taxon>Trombidiidae</taxon>
        <taxon>Dinothrombium</taxon>
    </lineage>
</organism>
<evidence type="ECO:0000256" key="2">
    <source>
        <dbReference type="ARBA" id="ARBA00008160"/>
    </source>
</evidence>
<evidence type="ECO:0000256" key="7">
    <source>
        <dbReference type="ARBA" id="ARBA00023034"/>
    </source>
</evidence>
<dbReference type="GO" id="GO:0034067">
    <property type="term" value="P:protein localization to Golgi apparatus"/>
    <property type="evidence" value="ECO:0007669"/>
    <property type="project" value="TreeGrafter"/>
</dbReference>
<dbReference type="InterPro" id="IPR019185">
    <property type="entry name" value="Integral_membrane_SYS1-rel"/>
</dbReference>
<keyword evidence="7" id="KW-0333">Golgi apparatus</keyword>
<feature type="transmembrane region" description="Helical" evidence="9">
    <location>
        <begin position="68"/>
        <end position="89"/>
    </location>
</feature>
<feature type="transmembrane region" description="Helical" evidence="9">
    <location>
        <begin position="121"/>
        <end position="143"/>
    </location>
</feature>
<evidence type="ECO:0000256" key="4">
    <source>
        <dbReference type="ARBA" id="ARBA00022692"/>
    </source>
</evidence>
<dbReference type="GO" id="GO:0006895">
    <property type="term" value="P:Golgi to endosome transport"/>
    <property type="evidence" value="ECO:0007669"/>
    <property type="project" value="TreeGrafter"/>
</dbReference>
<keyword evidence="8 9" id="KW-0472">Membrane</keyword>
<evidence type="ECO:0000256" key="3">
    <source>
        <dbReference type="ARBA" id="ARBA00022448"/>
    </source>
</evidence>
<evidence type="ECO:0000256" key="5">
    <source>
        <dbReference type="ARBA" id="ARBA00022927"/>
    </source>
</evidence>
<keyword evidence="6 9" id="KW-1133">Transmembrane helix</keyword>
<dbReference type="GO" id="GO:0005802">
    <property type="term" value="C:trans-Golgi network"/>
    <property type="evidence" value="ECO:0007669"/>
    <property type="project" value="TreeGrafter"/>
</dbReference>
<dbReference type="EMBL" id="NCKU01004255">
    <property type="protein sequence ID" value="RWS06236.1"/>
    <property type="molecule type" value="Genomic_DNA"/>
</dbReference>
<name>A0A3S4QPT6_9ACAR</name>
<feature type="transmembrane region" description="Helical" evidence="9">
    <location>
        <begin position="29"/>
        <end position="48"/>
    </location>
</feature>
<dbReference type="GO" id="GO:0000139">
    <property type="term" value="C:Golgi membrane"/>
    <property type="evidence" value="ECO:0007669"/>
    <property type="project" value="UniProtKB-SubCell"/>
</dbReference>
<feature type="transmembrane region" description="Helical" evidence="9">
    <location>
        <begin position="96"/>
        <end position="115"/>
    </location>
</feature>
<gene>
    <name evidence="10" type="ORF">B4U79_00753</name>
</gene>
<reference evidence="10 11" key="1">
    <citation type="journal article" date="2018" name="Gigascience">
        <title>Genomes of trombidid mites reveal novel predicted allergens and laterally-transferred genes associated with secondary metabolism.</title>
        <authorList>
            <person name="Dong X."/>
            <person name="Chaisiri K."/>
            <person name="Xia D."/>
            <person name="Armstrong S.D."/>
            <person name="Fang Y."/>
            <person name="Donnelly M.J."/>
            <person name="Kadowaki T."/>
            <person name="McGarry J.W."/>
            <person name="Darby A.C."/>
            <person name="Makepeace B.L."/>
        </authorList>
    </citation>
    <scope>NUCLEOTIDE SEQUENCE [LARGE SCALE GENOMIC DNA]</scope>
    <source>
        <strain evidence="10">UoL-WK</strain>
    </source>
</reference>
<dbReference type="STRING" id="1965070.A0A3S4QPT6"/>
<dbReference type="GO" id="GO:0043001">
    <property type="term" value="P:Golgi to plasma membrane protein transport"/>
    <property type="evidence" value="ECO:0007669"/>
    <property type="project" value="TreeGrafter"/>
</dbReference>
<accession>A0A3S4QPT6</accession>
<comment type="caution">
    <text evidence="10">The sequence shown here is derived from an EMBL/GenBank/DDBJ whole genome shotgun (WGS) entry which is preliminary data.</text>
</comment>
<dbReference type="OrthoDB" id="542931at2759"/>
<proteinExistence type="inferred from homology"/>
<keyword evidence="5" id="KW-0653">Protein transport</keyword>
<evidence type="ECO:0000313" key="10">
    <source>
        <dbReference type="EMBL" id="RWS06236.1"/>
    </source>
</evidence>
<comment type="similarity">
    <text evidence="2">Belongs to the SYS1 family.</text>
</comment>
<evidence type="ECO:0000256" key="6">
    <source>
        <dbReference type="ARBA" id="ARBA00022989"/>
    </source>
</evidence>